<reference evidence="2 3" key="1">
    <citation type="submission" date="2016-10" db="EMBL/GenBank/DDBJ databases">
        <authorList>
            <person name="de Groot N.N."/>
        </authorList>
    </citation>
    <scope>NUCLEOTIDE SEQUENCE [LARGE SCALE GENOMIC DNA]</scope>
    <source>
        <strain evidence="2 3">DSM 21035</strain>
    </source>
</reference>
<evidence type="ECO:0000313" key="2">
    <source>
        <dbReference type="EMBL" id="SEQ80658.1"/>
    </source>
</evidence>
<dbReference type="NCBIfam" id="NF040639">
    <property type="entry name" value="LETM1_rel_film"/>
    <property type="match status" value="1"/>
</dbReference>
<name>A0A1H9J1J9_9FLAO</name>
<dbReference type="Pfam" id="PF07766">
    <property type="entry name" value="LETM1_RBD"/>
    <property type="match status" value="1"/>
</dbReference>
<accession>A0A1H9J1J9</accession>
<keyword evidence="3" id="KW-1185">Reference proteome</keyword>
<evidence type="ECO:0000259" key="1">
    <source>
        <dbReference type="Pfam" id="PF07766"/>
    </source>
</evidence>
<dbReference type="OrthoDB" id="1421172at2"/>
<feature type="domain" description="Letm1 RBD" evidence="1">
    <location>
        <begin position="336"/>
        <end position="389"/>
    </location>
</feature>
<dbReference type="GO" id="GO:0043022">
    <property type="term" value="F:ribosome binding"/>
    <property type="evidence" value="ECO:0007669"/>
    <property type="project" value="InterPro"/>
</dbReference>
<dbReference type="RefSeq" id="WP_092579773.1">
    <property type="nucleotide sequence ID" value="NZ_FOFN01000003.1"/>
</dbReference>
<evidence type="ECO:0000313" key="3">
    <source>
        <dbReference type="Proteomes" id="UP000198999"/>
    </source>
</evidence>
<protein>
    <submittedName>
        <fullName evidence="2">LETM1-like protein</fullName>
    </submittedName>
</protein>
<dbReference type="Proteomes" id="UP000198999">
    <property type="component" value="Unassembled WGS sequence"/>
</dbReference>
<dbReference type="STRING" id="419940.SAMN05421824_2362"/>
<organism evidence="2 3">
    <name type="scientific">Hyunsoonleella jejuensis</name>
    <dbReference type="NCBI Taxonomy" id="419940"/>
    <lineage>
        <taxon>Bacteria</taxon>
        <taxon>Pseudomonadati</taxon>
        <taxon>Bacteroidota</taxon>
        <taxon>Flavobacteriia</taxon>
        <taxon>Flavobacteriales</taxon>
        <taxon>Flavobacteriaceae</taxon>
    </lineage>
</organism>
<dbReference type="EMBL" id="FOFN01000003">
    <property type="protein sequence ID" value="SEQ80658.1"/>
    <property type="molecule type" value="Genomic_DNA"/>
</dbReference>
<sequence length="392" mass="45248">MNPSSSGWIKKLESEVVINNRFLSYNMETFYDALRSCGFVYGSNRDVAAQVILQNDIKLTEDEICKINLYLALFYTHKNSKVDNDFVKSVIEFYSEINANNTSFLSSFLGGNEPREQLEGIIHKRIQIDDNVFTKNFNYFLVNALLYLDVLGYQKFLEQKELSASYMKNLEAAIVTISLDVLNSKETKNDYDESLMELFESSLRYHNTKSLDYKKAIELIVAENEKFYMLDLACMATWSDQTIDVGEHAFLEKLGKDLNLNLSRIHQSIKSINNFYSKHKDSIALFNSKNAVKNFYNNSTSMVNKLITRNRKRLYKELVDSKDLMVLLTQSTVRELNKEEQHKVQEQLLDIFKSIPSLAIFMLPGGALLLPLVVKFIPKLLPSAFDENRIEK</sequence>
<dbReference type="AlphaFoldDB" id="A0A1H9J1J9"/>
<proteinExistence type="predicted"/>
<dbReference type="InterPro" id="IPR033122">
    <property type="entry name" value="LETM1-like_RBD"/>
</dbReference>
<gene>
    <name evidence="2" type="ORF">SAMN05421824_2362</name>
</gene>